<evidence type="ECO:0000313" key="2">
    <source>
        <dbReference type="Proteomes" id="UP000023152"/>
    </source>
</evidence>
<dbReference type="AlphaFoldDB" id="X6LLY4"/>
<organism evidence="1 2">
    <name type="scientific">Reticulomyxa filosa</name>
    <dbReference type="NCBI Taxonomy" id="46433"/>
    <lineage>
        <taxon>Eukaryota</taxon>
        <taxon>Sar</taxon>
        <taxon>Rhizaria</taxon>
        <taxon>Retaria</taxon>
        <taxon>Foraminifera</taxon>
        <taxon>Monothalamids</taxon>
        <taxon>Reticulomyxidae</taxon>
        <taxon>Reticulomyxa</taxon>
    </lineage>
</organism>
<evidence type="ECO:0000313" key="1">
    <source>
        <dbReference type="EMBL" id="ETO02162.1"/>
    </source>
</evidence>
<reference evidence="1 2" key="1">
    <citation type="journal article" date="2013" name="Curr. Biol.">
        <title>The Genome of the Foraminiferan Reticulomyxa filosa.</title>
        <authorList>
            <person name="Glockner G."/>
            <person name="Hulsmann N."/>
            <person name="Schleicher M."/>
            <person name="Noegel A.A."/>
            <person name="Eichinger L."/>
            <person name="Gallinger C."/>
            <person name="Pawlowski J."/>
            <person name="Sierra R."/>
            <person name="Euteneuer U."/>
            <person name="Pillet L."/>
            <person name="Moustafa A."/>
            <person name="Platzer M."/>
            <person name="Groth M."/>
            <person name="Szafranski K."/>
            <person name="Schliwa M."/>
        </authorList>
    </citation>
    <scope>NUCLEOTIDE SEQUENCE [LARGE SCALE GENOMIC DNA]</scope>
</reference>
<keyword evidence="2" id="KW-1185">Reference proteome</keyword>
<feature type="non-terminal residue" evidence="1">
    <location>
        <position position="157"/>
    </location>
</feature>
<dbReference type="Proteomes" id="UP000023152">
    <property type="component" value="Unassembled WGS sequence"/>
</dbReference>
<comment type="caution">
    <text evidence="1">The sequence shown here is derived from an EMBL/GenBank/DDBJ whole genome shotgun (WGS) entry which is preliminary data.</text>
</comment>
<feature type="non-terminal residue" evidence="1">
    <location>
        <position position="1"/>
    </location>
</feature>
<name>X6LLY4_RETFI</name>
<proteinExistence type="predicted"/>
<dbReference type="EMBL" id="ASPP01036564">
    <property type="protein sequence ID" value="ETO02162.1"/>
    <property type="molecule type" value="Genomic_DNA"/>
</dbReference>
<gene>
    <name evidence="1" type="ORF">RFI_35274</name>
</gene>
<sequence>IFSDSSFLSSQLRTCHKSLIDSFKSWIISWIHFDKDKHYAYEDNRRIIDRPLNKVMLLHLPKFQHLLHHPDIHCCLCISTETSDVVVQYYKQVFKTHPEMCTYLLCVISVKLNEQQLDDVIELFMDGLVDKNQSIHYRYAKSIAKIALKLNEKQLNE</sequence>
<protein>
    <submittedName>
        <fullName evidence="1">Uncharacterized protein</fullName>
    </submittedName>
</protein>
<accession>X6LLY4</accession>